<dbReference type="PANTHER" id="PTHR34605:SF3">
    <property type="entry name" value="P CELL-TYPE AGGLUTINATION PROTEIN MAP4-LIKE-RELATED"/>
    <property type="match status" value="1"/>
</dbReference>
<proteinExistence type="predicted"/>
<dbReference type="Gene3D" id="1.10.443.10">
    <property type="entry name" value="Intergrase catalytic core"/>
    <property type="match status" value="1"/>
</dbReference>
<dbReference type="GO" id="GO:0015074">
    <property type="term" value="P:DNA integration"/>
    <property type="evidence" value="ECO:0007669"/>
    <property type="project" value="InterPro"/>
</dbReference>
<evidence type="ECO:0000313" key="3">
    <source>
        <dbReference type="EMBL" id="EIW51304.1"/>
    </source>
</evidence>
<organism evidence="3 4">
    <name type="scientific">Trametes versicolor (strain FP-101664)</name>
    <name type="common">White-rot fungus</name>
    <name type="synonym">Coriolus versicolor</name>
    <dbReference type="NCBI Taxonomy" id="717944"/>
    <lineage>
        <taxon>Eukaryota</taxon>
        <taxon>Fungi</taxon>
        <taxon>Dikarya</taxon>
        <taxon>Basidiomycota</taxon>
        <taxon>Agaricomycotina</taxon>
        <taxon>Agaricomycetes</taxon>
        <taxon>Polyporales</taxon>
        <taxon>Polyporaceae</taxon>
        <taxon>Trametes</taxon>
    </lineage>
</organism>
<dbReference type="KEGG" id="tvs:TRAVEDRAFT_54675"/>
<name>R7S8L7_TRAVS</name>
<sequence>MIAASSLRPFVLADERITKWTSPHATQFRQDLGAFISPAASSRLFHIISEGMDVRTRKNYGAGLLRFTQFCDELGIPEAMRMPAPEALVAAFIARHAGVVRHDTIGSWLSGLAVWHAINGAKWPGGSILTYVKKGAKKVEPPPLAKRPPVTLEHMHALFTGLDLSNTFDAAVFAVACCAFWGCRRLGELIVPSRHGFDGEKHVAAGVDVGVRTLPSDVRYAVFHIPWTKTTKREGANIILTANPDPTDPVTALLHHRVMNRALPSGAPMFAFETNGESAGWAPMTRDWFLNRCNGVWTMAGLGVLTGHCFRIGGATELLLRGTHPDIVATQGGWKSKAFLEYWRKIESILPLFISKSFDQSRIQLLSNTMDEFRRRNAAPS</sequence>
<dbReference type="AlphaFoldDB" id="R7S8L7"/>
<dbReference type="OrthoDB" id="3263117at2759"/>
<dbReference type="SUPFAM" id="SSF47823">
    <property type="entry name" value="lambda integrase-like, N-terminal domain"/>
    <property type="match status" value="1"/>
</dbReference>
<evidence type="ECO:0008006" key="5">
    <source>
        <dbReference type="Google" id="ProtNLM"/>
    </source>
</evidence>
<dbReference type="GO" id="GO:0006310">
    <property type="term" value="P:DNA recombination"/>
    <property type="evidence" value="ECO:0007669"/>
    <property type="project" value="UniProtKB-KW"/>
</dbReference>
<dbReference type="InterPro" id="IPR011010">
    <property type="entry name" value="DNA_brk_join_enz"/>
</dbReference>
<evidence type="ECO:0000256" key="2">
    <source>
        <dbReference type="ARBA" id="ARBA00023172"/>
    </source>
</evidence>
<dbReference type="OMA" id="WTKTTKR"/>
<gene>
    <name evidence="3" type="ORF">TRAVEDRAFT_54675</name>
</gene>
<dbReference type="GO" id="GO:0003677">
    <property type="term" value="F:DNA binding"/>
    <property type="evidence" value="ECO:0007669"/>
    <property type="project" value="UniProtKB-KW"/>
</dbReference>
<dbReference type="InterPro" id="IPR052925">
    <property type="entry name" value="Phage_Integrase-like_Recomb"/>
</dbReference>
<dbReference type="RefSeq" id="XP_008045811.1">
    <property type="nucleotide sequence ID" value="XM_008047620.1"/>
</dbReference>
<dbReference type="InterPro" id="IPR010998">
    <property type="entry name" value="Integrase_recombinase_N"/>
</dbReference>
<keyword evidence="1" id="KW-0238">DNA-binding</keyword>
<dbReference type="Gene3D" id="1.10.150.130">
    <property type="match status" value="1"/>
</dbReference>
<dbReference type="InterPro" id="IPR013762">
    <property type="entry name" value="Integrase-like_cat_sf"/>
</dbReference>
<reference evidence="4" key="1">
    <citation type="journal article" date="2012" name="Science">
        <title>The Paleozoic origin of enzymatic lignin decomposition reconstructed from 31 fungal genomes.</title>
        <authorList>
            <person name="Floudas D."/>
            <person name="Binder M."/>
            <person name="Riley R."/>
            <person name="Barry K."/>
            <person name="Blanchette R.A."/>
            <person name="Henrissat B."/>
            <person name="Martinez A.T."/>
            <person name="Otillar R."/>
            <person name="Spatafora J.W."/>
            <person name="Yadav J.S."/>
            <person name="Aerts A."/>
            <person name="Benoit I."/>
            <person name="Boyd A."/>
            <person name="Carlson A."/>
            <person name="Copeland A."/>
            <person name="Coutinho P.M."/>
            <person name="de Vries R.P."/>
            <person name="Ferreira P."/>
            <person name="Findley K."/>
            <person name="Foster B."/>
            <person name="Gaskell J."/>
            <person name="Glotzer D."/>
            <person name="Gorecki P."/>
            <person name="Heitman J."/>
            <person name="Hesse C."/>
            <person name="Hori C."/>
            <person name="Igarashi K."/>
            <person name="Jurgens J.A."/>
            <person name="Kallen N."/>
            <person name="Kersten P."/>
            <person name="Kohler A."/>
            <person name="Kuees U."/>
            <person name="Kumar T.K.A."/>
            <person name="Kuo A."/>
            <person name="LaButti K."/>
            <person name="Larrondo L.F."/>
            <person name="Lindquist E."/>
            <person name="Ling A."/>
            <person name="Lombard V."/>
            <person name="Lucas S."/>
            <person name="Lundell T."/>
            <person name="Martin R."/>
            <person name="McLaughlin D.J."/>
            <person name="Morgenstern I."/>
            <person name="Morin E."/>
            <person name="Murat C."/>
            <person name="Nagy L.G."/>
            <person name="Nolan M."/>
            <person name="Ohm R.A."/>
            <person name="Patyshakuliyeva A."/>
            <person name="Rokas A."/>
            <person name="Ruiz-Duenas F.J."/>
            <person name="Sabat G."/>
            <person name="Salamov A."/>
            <person name="Samejima M."/>
            <person name="Schmutz J."/>
            <person name="Slot J.C."/>
            <person name="St John F."/>
            <person name="Stenlid J."/>
            <person name="Sun H."/>
            <person name="Sun S."/>
            <person name="Syed K."/>
            <person name="Tsang A."/>
            <person name="Wiebenga A."/>
            <person name="Young D."/>
            <person name="Pisabarro A."/>
            <person name="Eastwood D.C."/>
            <person name="Martin F."/>
            <person name="Cullen D."/>
            <person name="Grigoriev I.V."/>
            <person name="Hibbett D.S."/>
        </authorList>
    </citation>
    <scope>NUCLEOTIDE SEQUENCE [LARGE SCALE GENOMIC DNA]</scope>
    <source>
        <strain evidence="4">FP-101664</strain>
    </source>
</reference>
<dbReference type="EMBL" id="JH711863">
    <property type="protein sequence ID" value="EIW51304.1"/>
    <property type="molecule type" value="Genomic_DNA"/>
</dbReference>
<evidence type="ECO:0000256" key="1">
    <source>
        <dbReference type="ARBA" id="ARBA00023125"/>
    </source>
</evidence>
<keyword evidence="4" id="KW-1185">Reference proteome</keyword>
<evidence type="ECO:0000313" key="4">
    <source>
        <dbReference type="Proteomes" id="UP000054317"/>
    </source>
</evidence>
<protein>
    <recommendedName>
        <fullName evidence="5">DNA breaking-rejoining enzyme</fullName>
    </recommendedName>
</protein>
<accession>R7S8L7</accession>
<keyword evidence="2" id="KW-0233">DNA recombination</keyword>
<dbReference type="SUPFAM" id="SSF56349">
    <property type="entry name" value="DNA breaking-rejoining enzymes"/>
    <property type="match status" value="1"/>
</dbReference>
<dbReference type="PANTHER" id="PTHR34605">
    <property type="entry name" value="PHAGE_INTEGRASE DOMAIN-CONTAINING PROTEIN"/>
    <property type="match status" value="1"/>
</dbReference>
<dbReference type="Proteomes" id="UP000054317">
    <property type="component" value="Unassembled WGS sequence"/>
</dbReference>
<dbReference type="GeneID" id="19417491"/>